<evidence type="ECO:0000256" key="1">
    <source>
        <dbReference type="ARBA" id="ARBA00022837"/>
    </source>
</evidence>
<keyword evidence="1" id="KW-0106">Calcium</keyword>
<dbReference type="SMART" id="SM00368">
    <property type="entry name" value="LRR_RI"/>
    <property type="match status" value="6"/>
</dbReference>
<dbReference type="InterPro" id="IPR018247">
    <property type="entry name" value="EF_Hand_1_Ca_BS"/>
</dbReference>
<comment type="caution">
    <text evidence="4">The sequence shown here is derived from an EMBL/GenBank/DDBJ whole genome shotgun (WGS) entry which is preliminary data.</text>
</comment>
<gene>
    <name evidence="4" type="ORF">KP79_PYT12237</name>
</gene>
<dbReference type="SUPFAM" id="SSF52047">
    <property type="entry name" value="RNI-like"/>
    <property type="match status" value="1"/>
</dbReference>
<evidence type="ECO:0000313" key="4">
    <source>
        <dbReference type="EMBL" id="OWF45714.1"/>
    </source>
</evidence>
<protein>
    <recommendedName>
        <fullName evidence="3">EF-hand domain-containing protein</fullName>
    </recommendedName>
</protein>
<dbReference type="EMBL" id="NEDP02004411">
    <property type="protein sequence ID" value="OWF45714.1"/>
    <property type="molecule type" value="Genomic_DNA"/>
</dbReference>
<feature type="domain" description="EF-hand" evidence="3">
    <location>
        <begin position="463"/>
        <end position="498"/>
    </location>
</feature>
<dbReference type="InterPro" id="IPR032675">
    <property type="entry name" value="LRR_dom_sf"/>
</dbReference>
<dbReference type="InterPro" id="IPR002048">
    <property type="entry name" value="EF_hand_dom"/>
</dbReference>
<dbReference type="InterPro" id="IPR011992">
    <property type="entry name" value="EF-hand-dom_pair"/>
</dbReference>
<feature type="domain" description="EF-hand" evidence="3">
    <location>
        <begin position="427"/>
        <end position="462"/>
    </location>
</feature>
<sequence>MGWTLLKMDKMKSRLTKKSKRDSVSTQEKGFSLPRLKTSDKFHVAFTRSDTEFLTIAVKKRTSQKVVSVWQSRGNAKEARRRRNYYTKLCQKVKVIPVRRVMGQIGGPHMSVRDHCLGGREIRAICKTMRGDWCLGTLDLSGNIMSTREGRYVQEVLMSTPKLTTLALDDCELDSETLDDLSKCPAVCQLQHLSLAGNRIQDKDSGSITRIIQNCKALRHFNLSHNAFEADGCRMLGQAIEENTSIKELDLSWNHIRGRGSIYISRGIQYNTCITDINLAWNGFGFEGCSAMSEALRHNTTLTKLNLACNRVHPPAMLELTRGICVNKCLLVLDLSNNPITPIYTTILINAIKKSPEMSLELLRLEKIVVDKPFVDTLTELRKQRGFEAVYELALPVKSISEDKMRKEIQAPSVFNMDPLKLLYMLKEKNRAQDFFRRINKDNDDSVSPEEIKQLFKESGVPVSDMVIDKIVNFLDEDGDGHIDMREFLAGDKKMRKMSRDTRRTGDDDINKYSRSFRKGNIDPMTFRLKVSNAPNLLSPVLSRESSTSGDSQRKLSS</sequence>
<evidence type="ECO:0000256" key="2">
    <source>
        <dbReference type="SAM" id="MobiDB-lite"/>
    </source>
</evidence>
<feature type="compositionally biased region" description="Polar residues" evidence="2">
    <location>
        <begin position="544"/>
        <end position="558"/>
    </location>
</feature>
<dbReference type="Pfam" id="PF13516">
    <property type="entry name" value="LRR_6"/>
    <property type="match status" value="5"/>
</dbReference>
<proteinExistence type="predicted"/>
<dbReference type="Gene3D" id="3.80.10.10">
    <property type="entry name" value="Ribonuclease Inhibitor"/>
    <property type="match status" value="1"/>
</dbReference>
<organism evidence="4 5">
    <name type="scientific">Mizuhopecten yessoensis</name>
    <name type="common">Japanese scallop</name>
    <name type="synonym">Patinopecten yessoensis</name>
    <dbReference type="NCBI Taxonomy" id="6573"/>
    <lineage>
        <taxon>Eukaryota</taxon>
        <taxon>Metazoa</taxon>
        <taxon>Spiralia</taxon>
        <taxon>Lophotrochozoa</taxon>
        <taxon>Mollusca</taxon>
        <taxon>Bivalvia</taxon>
        <taxon>Autobranchia</taxon>
        <taxon>Pteriomorphia</taxon>
        <taxon>Pectinida</taxon>
        <taxon>Pectinoidea</taxon>
        <taxon>Pectinidae</taxon>
        <taxon>Mizuhopecten</taxon>
    </lineage>
</organism>
<dbReference type="CDD" id="cd00051">
    <property type="entry name" value="EFh"/>
    <property type="match status" value="1"/>
</dbReference>
<evidence type="ECO:0000259" key="3">
    <source>
        <dbReference type="PROSITE" id="PS50222"/>
    </source>
</evidence>
<evidence type="ECO:0000313" key="5">
    <source>
        <dbReference type="Proteomes" id="UP000242188"/>
    </source>
</evidence>
<dbReference type="SMART" id="SM00054">
    <property type="entry name" value="EFh"/>
    <property type="match status" value="2"/>
</dbReference>
<dbReference type="Gene3D" id="1.10.238.10">
    <property type="entry name" value="EF-hand"/>
    <property type="match status" value="1"/>
</dbReference>
<dbReference type="PROSITE" id="PS00018">
    <property type="entry name" value="EF_HAND_1"/>
    <property type="match status" value="1"/>
</dbReference>
<accession>A0A210QAE9</accession>
<reference evidence="4 5" key="1">
    <citation type="journal article" date="2017" name="Nat. Ecol. Evol.">
        <title>Scallop genome provides insights into evolution of bilaterian karyotype and development.</title>
        <authorList>
            <person name="Wang S."/>
            <person name="Zhang J."/>
            <person name="Jiao W."/>
            <person name="Li J."/>
            <person name="Xun X."/>
            <person name="Sun Y."/>
            <person name="Guo X."/>
            <person name="Huan P."/>
            <person name="Dong B."/>
            <person name="Zhang L."/>
            <person name="Hu X."/>
            <person name="Sun X."/>
            <person name="Wang J."/>
            <person name="Zhao C."/>
            <person name="Wang Y."/>
            <person name="Wang D."/>
            <person name="Huang X."/>
            <person name="Wang R."/>
            <person name="Lv J."/>
            <person name="Li Y."/>
            <person name="Zhang Z."/>
            <person name="Liu B."/>
            <person name="Lu W."/>
            <person name="Hui Y."/>
            <person name="Liang J."/>
            <person name="Zhou Z."/>
            <person name="Hou R."/>
            <person name="Li X."/>
            <person name="Liu Y."/>
            <person name="Li H."/>
            <person name="Ning X."/>
            <person name="Lin Y."/>
            <person name="Zhao L."/>
            <person name="Xing Q."/>
            <person name="Dou J."/>
            <person name="Li Y."/>
            <person name="Mao J."/>
            <person name="Guo H."/>
            <person name="Dou H."/>
            <person name="Li T."/>
            <person name="Mu C."/>
            <person name="Jiang W."/>
            <person name="Fu Q."/>
            <person name="Fu X."/>
            <person name="Miao Y."/>
            <person name="Liu J."/>
            <person name="Yu Q."/>
            <person name="Li R."/>
            <person name="Liao H."/>
            <person name="Li X."/>
            <person name="Kong Y."/>
            <person name="Jiang Z."/>
            <person name="Chourrout D."/>
            <person name="Li R."/>
            <person name="Bao Z."/>
        </authorList>
    </citation>
    <scope>NUCLEOTIDE SEQUENCE [LARGE SCALE GENOMIC DNA]</scope>
    <source>
        <strain evidence="4 5">PY_sf001</strain>
    </source>
</reference>
<dbReference type="AlphaFoldDB" id="A0A210QAE9"/>
<name>A0A210QAE9_MIZYE</name>
<dbReference type="PANTHER" id="PTHR24114">
    <property type="entry name" value="LEUCINE RICH REPEAT FAMILY PROTEIN"/>
    <property type="match status" value="1"/>
</dbReference>
<dbReference type="PROSITE" id="PS50222">
    <property type="entry name" value="EF_HAND_2"/>
    <property type="match status" value="2"/>
</dbReference>
<dbReference type="SUPFAM" id="SSF47473">
    <property type="entry name" value="EF-hand"/>
    <property type="match status" value="1"/>
</dbReference>
<dbReference type="OrthoDB" id="120976at2759"/>
<keyword evidence="5" id="KW-1185">Reference proteome</keyword>
<dbReference type="InterPro" id="IPR052394">
    <property type="entry name" value="LRR-containing"/>
</dbReference>
<feature type="compositionally biased region" description="Basic and acidic residues" evidence="2">
    <location>
        <begin position="495"/>
        <end position="512"/>
    </location>
</feature>
<dbReference type="InterPro" id="IPR001611">
    <property type="entry name" value="Leu-rich_rpt"/>
</dbReference>
<dbReference type="PANTHER" id="PTHR24114:SF2">
    <property type="entry name" value="F-BOX DOMAIN-CONTAINING PROTEIN-RELATED"/>
    <property type="match status" value="1"/>
</dbReference>
<dbReference type="Pfam" id="PF13499">
    <property type="entry name" value="EF-hand_7"/>
    <property type="match status" value="1"/>
</dbReference>
<feature type="region of interest" description="Disordered" evidence="2">
    <location>
        <begin position="539"/>
        <end position="558"/>
    </location>
</feature>
<dbReference type="Proteomes" id="UP000242188">
    <property type="component" value="Unassembled WGS sequence"/>
</dbReference>
<dbReference type="GO" id="GO:0005509">
    <property type="term" value="F:calcium ion binding"/>
    <property type="evidence" value="ECO:0007669"/>
    <property type="project" value="InterPro"/>
</dbReference>
<feature type="region of interest" description="Disordered" evidence="2">
    <location>
        <begin position="495"/>
        <end position="515"/>
    </location>
</feature>